<dbReference type="AlphaFoldDB" id="A0A2Z6NIS2"/>
<gene>
    <name evidence="1" type="ORF">TSUD_299890</name>
</gene>
<evidence type="ECO:0008006" key="3">
    <source>
        <dbReference type="Google" id="ProtNLM"/>
    </source>
</evidence>
<dbReference type="PANTHER" id="PTHR46890">
    <property type="entry name" value="NON-LTR RETROLELEMENT REVERSE TRANSCRIPTASE-LIKE PROTEIN-RELATED"/>
    <property type="match status" value="1"/>
</dbReference>
<evidence type="ECO:0000313" key="2">
    <source>
        <dbReference type="Proteomes" id="UP000242715"/>
    </source>
</evidence>
<protein>
    <recommendedName>
        <fullName evidence="3">Reverse transcriptase domain-containing protein</fullName>
    </recommendedName>
</protein>
<dbReference type="PANTHER" id="PTHR46890:SF48">
    <property type="entry name" value="RNA-DIRECTED DNA POLYMERASE"/>
    <property type="match status" value="1"/>
</dbReference>
<keyword evidence="2" id="KW-1185">Reference proteome</keyword>
<dbReference type="EMBL" id="DF973883">
    <property type="protein sequence ID" value="GAU41823.1"/>
    <property type="molecule type" value="Genomic_DNA"/>
</dbReference>
<dbReference type="Proteomes" id="UP000242715">
    <property type="component" value="Unassembled WGS sequence"/>
</dbReference>
<dbReference type="InterPro" id="IPR052343">
    <property type="entry name" value="Retrotransposon-Effector_Assoc"/>
</dbReference>
<proteinExistence type="predicted"/>
<sequence length="624" mass="70994">MSRLDRFLLTDEWCLAWPNCTQTARLRGLSDHCSLVLSADKDDWGPRPSRMLKCWRDVPGYQAFVKDKWKELQVDGWGGYVLKEKLKMIKTTLKDWHTTHAQNFSSRIDSPKVRLSILDQKGEDEARVDNLHFKRLNQMESSSLITPFSEAEVKSAVWDCDSFKSPGPDGVNYGFIKDFWAEIRGDVMRFVSEFHRNDKLTKGINSTCITMIPKIDSPQRLNDFQPISLVCSLYKILAKVLANRLRLVIGSVIFETQTAFVKDRQILDGILIENEVVDEARKCKKDLMLFKPCGGNGLKNVRGLSVLMEAAVAHNLFTGYSIGELDPVSVSHLQFADDTLLLGVESWANVRALHAVLMLFETMSGLKVNFHKSMLVGVNIPESLLGEAASALCCKGGKIPFLYLGLPIGGDPRRLSFWEPVLARLKNKLSGWKSRFLSFGGRLVLLSWKSICLRSVEVWRSGRVERGRIRDGGRRGSTWCREIACIRREGSELGGNWFGEQRFGCLFDLAENKWRTMTEMFSLWWVWMGKRGSGGGSCGWQWQPDSDEGYTVRGSYQLLTSQVTHKSISDYARHFISCSSLLRFWAWGGRVGTSYIHLLQYFWIPLDISVFVDRHHPGAVHFYS</sequence>
<organism evidence="1 2">
    <name type="scientific">Trifolium subterraneum</name>
    <name type="common">Subterranean clover</name>
    <dbReference type="NCBI Taxonomy" id="3900"/>
    <lineage>
        <taxon>Eukaryota</taxon>
        <taxon>Viridiplantae</taxon>
        <taxon>Streptophyta</taxon>
        <taxon>Embryophyta</taxon>
        <taxon>Tracheophyta</taxon>
        <taxon>Spermatophyta</taxon>
        <taxon>Magnoliopsida</taxon>
        <taxon>eudicotyledons</taxon>
        <taxon>Gunneridae</taxon>
        <taxon>Pentapetalae</taxon>
        <taxon>rosids</taxon>
        <taxon>fabids</taxon>
        <taxon>Fabales</taxon>
        <taxon>Fabaceae</taxon>
        <taxon>Papilionoideae</taxon>
        <taxon>50 kb inversion clade</taxon>
        <taxon>NPAAA clade</taxon>
        <taxon>Hologalegina</taxon>
        <taxon>IRL clade</taxon>
        <taxon>Trifolieae</taxon>
        <taxon>Trifolium</taxon>
    </lineage>
</organism>
<dbReference type="OrthoDB" id="1938551at2759"/>
<dbReference type="CDD" id="cd01650">
    <property type="entry name" value="RT_nLTR_like"/>
    <property type="match status" value="1"/>
</dbReference>
<evidence type="ECO:0000313" key="1">
    <source>
        <dbReference type="EMBL" id="GAU41823.1"/>
    </source>
</evidence>
<name>A0A2Z6NIS2_TRISU</name>
<accession>A0A2Z6NIS2</accession>
<reference evidence="2" key="1">
    <citation type="journal article" date="2017" name="Front. Plant Sci.">
        <title>Climate Clever Clovers: New Paradigm to Reduce the Environmental Footprint of Ruminants by Breeding Low Methanogenic Forages Utilizing Haplotype Variation.</title>
        <authorList>
            <person name="Kaur P."/>
            <person name="Appels R."/>
            <person name="Bayer P.E."/>
            <person name="Keeble-Gagnere G."/>
            <person name="Wang J."/>
            <person name="Hirakawa H."/>
            <person name="Shirasawa K."/>
            <person name="Vercoe P."/>
            <person name="Stefanova K."/>
            <person name="Durmic Z."/>
            <person name="Nichols P."/>
            <person name="Revell C."/>
            <person name="Isobe S.N."/>
            <person name="Edwards D."/>
            <person name="Erskine W."/>
        </authorList>
    </citation>
    <scope>NUCLEOTIDE SEQUENCE [LARGE SCALE GENOMIC DNA]</scope>
    <source>
        <strain evidence="2">cv. Daliak</strain>
    </source>
</reference>